<protein>
    <submittedName>
        <fullName evidence="1">Uncharacterized protein</fullName>
    </submittedName>
</protein>
<evidence type="ECO:0000313" key="2">
    <source>
        <dbReference type="Proteomes" id="UP001153332"/>
    </source>
</evidence>
<dbReference type="EMBL" id="JAPUUL010000814">
    <property type="protein sequence ID" value="KAJ8129265.1"/>
    <property type="molecule type" value="Genomic_DNA"/>
</dbReference>
<name>A0ACC2JPA7_9PEZI</name>
<proteinExistence type="predicted"/>
<organism evidence="1 2">
    <name type="scientific">Lasiodiplodia mahajangana</name>
    <dbReference type="NCBI Taxonomy" id="1108764"/>
    <lineage>
        <taxon>Eukaryota</taxon>
        <taxon>Fungi</taxon>
        <taxon>Dikarya</taxon>
        <taxon>Ascomycota</taxon>
        <taxon>Pezizomycotina</taxon>
        <taxon>Dothideomycetes</taxon>
        <taxon>Dothideomycetes incertae sedis</taxon>
        <taxon>Botryosphaeriales</taxon>
        <taxon>Botryosphaeriaceae</taxon>
        <taxon>Lasiodiplodia</taxon>
    </lineage>
</organism>
<keyword evidence="2" id="KW-1185">Reference proteome</keyword>
<reference evidence="1" key="1">
    <citation type="submission" date="2022-12" db="EMBL/GenBank/DDBJ databases">
        <title>Genome Sequence of Lasiodiplodia mahajangana.</title>
        <authorList>
            <person name="Buettner E."/>
        </authorList>
    </citation>
    <scope>NUCLEOTIDE SEQUENCE</scope>
    <source>
        <strain evidence="1">VT137</strain>
    </source>
</reference>
<dbReference type="Proteomes" id="UP001153332">
    <property type="component" value="Unassembled WGS sequence"/>
</dbReference>
<comment type="caution">
    <text evidence="1">The sequence shown here is derived from an EMBL/GenBank/DDBJ whole genome shotgun (WGS) entry which is preliminary data.</text>
</comment>
<sequence length="149" mass="16710">MCCIENMAAKKPESVTISPSLRRVPRSGRSSALSLGIDLPPTPNLRGRQMGALSKRSLPAAPNQSQPGNASRQNDPVEEAEGALWRGGNGRKRMRLESNESQVDLQSSPQHNWYKQDTPDSYITPLNHREFLADVDWELRRFKARQQTS</sequence>
<evidence type="ECO:0000313" key="1">
    <source>
        <dbReference type="EMBL" id="KAJ8129265.1"/>
    </source>
</evidence>
<gene>
    <name evidence="1" type="ORF">O1611_g4367</name>
</gene>
<accession>A0ACC2JPA7</accession>